<evidence type="ECO:0000256" key="1">
    <source>
        <dbReference type="ARBA" id="ARBA00006484"/>
    </source>
</evidence>
<dbReference type="NCBIfam" id="NF004824">
    <property type="entry name" value="PRK06180.1"/>
    <property type="match status" value="1"/>
</dbReference>
<dbReference type="GO" id="GO:0016491">
    <property type="term" value="F:oxidoreductase activity"/>
    <property type="evidence" value="ECO:0007669"/>
    <property type="project" value="UniProtKB-KW"/>
</dbReference>
<name>A0A0E4CW20_9BACL</name>
<sequence>MMSKVWLITGSSRGLGLEIAKAVLNNGDKVVATARRPEQLNSLVQKYGDQVRTTELDVTNAASAKAAVQLALDEFGSLDVIVNNAGYANSSPIEETPDEDFRAQIEANLFGVINVTKAALPVLRKQRSGHFIQISSVGGRVGGTPGLAAYQAAKFAVAGFSEVLHNEVKPLGIKVTIVEPGAFRTDWGGASMSIPPVGEDYEQTVGAMNRYRISVNGKENGDPVRAAGIIAGLARLEEPPLRLLLGPEAVALARAASEARAEEMEKWADISMSTNYEGLSERVDNPVLQRIKNPAP</sequence>
<accession>A0A0E4CW20</accession>
<dbReference type="RefSeq" id="WP_231869869.1">
    <property type="nucleotide sequence ID" value="NZ_LN831776.1"/>
</dbReference>
<evidence type="ECO:0000313" key="6">
    <source>
        <dbReference type="Proteomes" id="UP000033163"/>
    </source>
</evidence>
<dbReference type="Proteomes" id="UP000033163">
    <property type="component" value="Chromosome I"/>
</dbReference>
<dbReference type="InterPro" id="IPR002347">
    <property type="entry name" value="SDR_fam"/>
</dbReference>
<dbReference type="PRINTS" id="PR00080">
    <property type="entry name" value="SDRFAMILY"/>
</dbReference>
<gene>
    <name evidence="5" type="ORF">PRIO_2418</name>
</gene>
<protein>
    <submittedName>
        <fullName evidence="5">Short chain dehydrogenase</fullName>
    </submittedName>
</protein>
<reference evidence="6" key="1">
    <citation type="submission" date="2015-03" db="EMBL/GenBank/DDBJ databases">
        <authorList>
            <person name="Wibberg D."/>
        </authorList>
    </citation>
    <scope>NUCLEOTIDE SEQUENCE [LARGE SCALE GENOMIC DNA]</scope>
</reference>
<dbReference type="PANTHER" id="PTHR43976">
    <property type="entry name" value="SHORT CHAIN DEHYDROGENASE"/>
    <property type="match status" value="1"/>
</dbReference>
<dbReference type="PATRIC" id="fig|1073571.4.peg.2569"/>
<dbReference type="HOGENOM" id="CLU_010194_2_9_9"/>
<dbReference type="PANTHER" id="PTHR43976:SF16">
    <property type="entry name" value="SHORT-CHAIN DEHYDROGENASE_REDUCTASE FAMILY PROTEIN"/>
    <property type="match status" value="1"/>
</dbReference>
<dbReference type="PRINTS" id="PR00081">
    <property type="entry name" value="GDHRDH"/>
</dbReference>
<dbReference type="InterPro" id="IPR036291">
    <property type="entry name" value="NAD(P)-bd_dom_sf"/>
</dbReference>
<evidence type="ECO:0000313" key="5">
    <source>
        <dbReference type="EMBL" id="CQR54824.1"/>
    </source>
</evidence>
<dbReference type="EMBL" id="LN831776">
    <property type="protein sequence ID" value="CQR54824.1"/>
    <property type="molecule type" value="Genomic_DNA"/>
</dbReference>
<comment type="similarity">
    <text evidence="1 3">Belongs to the short-chain dehydrogenases/reductases (SDR) family.</text>
</comment>
<dbReference type="Gene3D" id="3.40.50.720">
    <property type="entry name" value="NAD(P)-binding Rossmann-like Domain"/>
    <property type="match status" value="1"/>
</dbReference>
<dbReference type="KEGG" id="pri:PRIO_2418"/>
<dbReference type="InterPro" id="IPR051911">
    <property type="entry name" value="SDR_oxidoreductase"/>
</dbReference>
<organism evidence="5 6">
    <name type="scientific">Paenibacillus riograndensis SBR5</name>
    <dbReference type="NCBI Taxonomy" id="1073571"/>
    <lineage>
        <taxon>Bacteria</taxon>
        <taxon>Bacillati</taxon>
        <taxon>Bacillota</taxon>
        <taxon>Bacilli</taxon>
        <taxon>Bacillales</taxon>
        <taxon>Paenibacillaceae</taxon>
        <taxon>Paenibacillus</taxon>
        <taxon>Paenibacillus sonchi group</taxon>
    </lineage>
</organism>
<dbReference type="STRING" id="483937.AMQ84_08030"/>
<dbReference type="SMART" id="SM00822">
    <property type="entry name" value="PKS_KR"/>
    <property type="match status" value="1"/>
</dbReference>
<dbReference type="CDD" id="cd05374">
    <property type="entry name" value="17beta-HSD-like_SDR_c"/>
    <property type="match status" value="1"/>
</dbReference>
<dbReference type="AlphaFoldDB" id="A0A0E4CW20"/>
<evidence type="ECO:0000256" key="2">
    <source>
        <dbReference type="ARBA" id="ARBA00023002"/>
    </source>
</evidence>
<dbReference type="NCBIfam" id="NF006114">
    <property type="entry name" value="PRK08263.1"/>
    <property type="match status" value="1"/>
</dbReference>
<dbReference type="SUPFAM" id="SSF51735">
    <property type="entry name" value="NAD(P)-binding Rossmann-fold domains"/>
    <property type="match status" value="1"/>
</dbReference>
<evidence type="ECO:0000259" key="4">
    <source>
        <dbReference type="SMART" id="SM00822"/>
    </source>
</evidence>
<feature type="domain" description="Ketoreductase" evidence="4">
    <location>
        <begin position="4"/>
        <end position="190"/>
    </location>
</feature>
<evidence type="ECO:0000256" key="3">
    <source>
        <dbReference type="RuleBase" id="RU000363"/>
    </source>
</evidence>
<proteinExistence type="inferred from homology"/>
<keyword evidence="2" id="KW-0560">Oxidoreductase</keyword>
<dbReference type="InterPro" id="IPR057326">
    <property type="entry name" value="KR_dom"/>
</dbReference>
<dbReference type="Pfam" id="PF00106">
    <property type="entry name" value="adh_short"/>
    <property type="match status" value="1"/>
</dbReference>